<name>A0A0B6Y7Z1_9EUPU</name>
<reference evidence="1" key="1">
    <citation type="submission" date="2014-12" db="EMBL/GenBank/DDBJ databases">
        <title>Insight into the proteome of Arion vulgaris.</title>
        <authorList>
            <person name="Aradska J."/>
            <person name="Bulat T."/>
            <person name="Smidak R."/>
            <person name="Sarate P."/>
            <person name="Gangsoo J."/>
            <person name="Sialana F."/>
            <person name="Bilban M."/>
            <person name="Lubec G."/>
        </authorList>
    </citation>
    <scope>NUCLEOTIDE SEQUENCE</scope>
    <source>
        <tissue evidence="1">Skin</tissue>
    </source>
</reference>
<gene>
    <name evidence="1" type="primary">ORF16084</name>
</gene>
<sequence length="56" mass="6236">MVPGALPCGINARTNDVNANTSRRKNAQMWLRRSARSSINNRRQMIILGIVSVLTL</sequence>
<organism evidence="1">
    <name type="scientific">Arion vulgaris</name>
    <dbReference type="NCBI Taxonomy" id="1028688"/>
    <lineage>
        <taxon>Eukaryota</taxon>
        <taxon>Metazoa</taxon>
        <taxon>Spiralia</taxon>
        <taxon>Lophotrochozoa</taxon>
        <taxon>Mollusca</taxon>
        <taxon>Gastropoda</taxon>
        <taxon>Heterobranchia</taxon>
        <taxon>Euthyneura</taxon>
        <taxon>Panpulmonata</taxon>
        <taxon>Eupulmonata</taxon>
        <taxon>Stylommatophora</taxon>
        <taxon>Helicina</taxon>
        <taxon>Arionoidea</taxon>
        <taxon>Arionidae</taxon>
        <taxon>Arion</taxon>
    </lineage>
</organism>
<protein>
    <submittedName>
        <fullName evidence="1">Uncharacterized protein</fullName>
    </submittedName>
</protein>
<accession>A0A0B6Y7Z1</accession>
<evidence type="ECO:0000313" key="1">
    <source>
        <dbReference type="EMBL" id="CEK52258.1"/>
    </source>
</evidence>
<proteinExistence type="predicted"/>
<dbReference type="AlphaFoldDB" id="A0A0B6Y7Z1"/>
<dbReference type="EMBL" id="HACG01005393">
    <property type="protein sequence ID" value="CEK52258.1"/>
    <property type="molecule type" value="Transcribed_RNA"/>
</dbReference>